<dbReference type="EMBL" id="SSUX01000005">
    <property type="protein sequence ID" value="THJ45715.1"/>
    <property type="molecule type" value="Genomic_DNA"/>
</dbReference>
<protein>
    <submittedName>
        <fullName evidence="2">Uncharacterized protein</fullName>
    </submittedName>
</protein>
<reference evidence="2 3" key="1">
    <citation type="submission" date="2019-04" db="EMBL/GenBank/DDBJ databases">
        <title>Comparative genomics of Aeromonas veronii strains pathogenic to fish.</title>
        <authorList>
            <person name="Cascarano M.C."/>
            <person name="Smyrli M."/>
            <person name="Katharios P."/>
        </authorList>
    </citation>
    <scope>NUCLEOTIDE SEQUENCE [LARGE SCALE GENOMIC DNA]</scope>
    <source>
        <strain evidence="2 3">XU1</strain>
    </source>
</reference>
<organism evidence="2 3">
    <name type="scientific">Aeromonas veronii</name>
    <dbReference type="NCBI Taxonomy" id="654"/>
    <lineage>
        <taxon>Bacteria</taxon>
        <taxon>Pseudomonadati</taxon>
        <taxon>Pseudomonadota</taxon>
        <taxon>Gammaproteobacteria</taxon>
        <taxon>Aeromonadales</taxon>
        <taxon>Aeromonadaceae</taxon>
        <taxon>Aeromonas</taxon>
    </lineage>
</organism>
<name>A0A4S5CMI9_AERVE</name>
<proteinExistence type="predicted"/>
<feature type="transmembrane region" description="Helical" evidence="1">
    <location>
        <begin position="90"/>
        <end position="119"/>
    </location>
</feature>
<dbReference type="RefSeq" id="WP_136501606.1">
    <property type="nucleotide sequence ID" value="NZ_CP044060.1"/>
</dbReference>
<sequence length="152" mass="17077">MNDLITAIKAWPIIVQGALGSGLFWLILVLLQKISLKITGYLSHLFKESEKSEIRTELLKILMTEAAGIEKLNYAAPILYRMARPFLRAILWLVLGLFVGSIISIFGIIGYIGSIYYLLQALNVVSAYKYNGDLEERKSALSARLKELEENV</sequence>
<gene>
    <name evidence="2" type="ORF">E8Q35_08465</name>
</gene>
<keyword evidence="1" id="KW-1133">Transmembrane helix</keyword>
<keyword evidence="1" id="KW-0812">Transmembrane</keyword>
<evidence type="ECO:0000256" key="1">
    <source>
        <dbReference type="SAM" id="Phobius"/>
    </source>
</evidence>
<evidence type="ECO:0000313" key="3">
    <source>
        <dbReference type="Proteomes" id="UP000309618"/>
    </source>
</evidence>
<accession>A0A4S5CMI9</accession>
<evidence type="ECO:0000313" key="2">
    <source>
        <dbReference type="EMBL" id="THJ45715.1"/>
    </source>
</evidence>
<dbReference type="Proteomes" id="UP000309618">
    <property type="component" value="Unassembled WGS sequence"/>
</dbReference>
<dbReference type="AlphaFoldDB" id="A0A4S5CMI9"/>
<feature type="transmembrane region" description="Helical" evidence="1">
    <location>
        <begin position="12"/>
        <end position="31"/>
    </location>
</feature>
<keyword evidence="1" id="KW-0472">Membrane</keyword>
<dbReference type="GeneID" id="60845531"/>
<comment type="caution">
    <text evidence="2">The sequence shown here is derived from an EMBL/GenBank/DDBJ whole genome shotgun (WGS) entry which is preliminary data.</text>
</comment>